<evidence type="ECO:0000256" key="8">
    <source>
        <dbReference type="ARBA" id="ARBA00023012"/>
    </source>
</evidence>
<dbReference type="GO" id="GO:0000155">
    <property type="term" value="F:phosphorelay sensor kinase activity"/>
    <property type="evidence" value="ECO:0007669"/>
    <property type="project" value="InterPro"/>
</dbReference>
<dbReference type="PROSITE" id="PS50109">
    <property type="entry name" value="HIS_KIN"/>
    <property type="match status" value="1"/>
</dbReference>
<organism evidence="12">
    <name type="scientific">freshwater metagenome</name>
    <dbReference type="NCBI Taxonomy" id="449393"/>
    <lineage>
        <taxon>unclassified sequences</taxon>
        <taxon>metagenomes</taxon>
        <taxon>ecological metagenomes</taxon>
    </lineage>
</organism>
<dbReference type="PROSITE" id="PS50885">
    <property type="entry name" value="HAMP"/>
    <property type="match status" value="1"/>
</dbReference>
<sequence length="394" mass="41294">MVLLVLATPVVFLLKQATEDELRSRLTDQATGISTALADALSSGSTIDPTSLAELVLVGDHVEIRARDGAVIVAYGESLSDSFHGVAAGPSGTRIDVSTSSNDLHRRIARQLLLLGVLAAGGVLLAAVLASIFGARVSRPLEQLAASAARLGAGDFSAALPPPSGIREIDDIRSTLSASASRLDQTLSSERSFTGDATHQLRTGLTGIALQLELLAMHDDPAVRADALHALEQTGRLTATLDELLDLARGGRGSQRTAVDLREIAEQHRGDWVQRYQLTRRALGFRGVSSVVSATPGFVGQIIDIVLDNALRHGTGDVHITVAERQLQVSDQGTIDAVAADGFFQGSDDPAAPHGRGLALARRLAQADGGRLELSSLSPATFTLTFPAAHPTND</sequence>
<evidence type="ECO:0000256" key="4">
    <source>
        <dbReference type="ARBA" id="ARBA00022679"/>
    </source>
</evidence>
<keyword evidence="9" id="KW-0472">Membrane</keyword>
<dbReference type="InterPro" id="IPR036097">
    <property type="entry name" value="HisK_dim/P_sf"/>
</dbReference>
<reference evidence="12" key="1">
    <citation type="submission" date="2020-05" db="EMBL/GenBank/DDBJ databases">
        <authorList>
            <person name="Chiriac C."/>
            <person name="Salcher M."/>
            <person name="Ghai R."/>
            <person name="Kavagutti S V."/>
        </authorList>
    </citation>
    <scope>NUCLEOTIDE SEQUENCE</scope>
</reference>
<evidence type="ECO:0000256" key="5">
    <source>
        <dbReference type="ARBA" id="ARBA00022692"/>
    </source>
</evidence>
<dbReference type="AlphaFoldDB" id="A0A6J7DET7"/>
<dbReference type="InterPro" id="IPR003594">
    <property type="entry name" value="HATPase_dom"/>
</dbReference>
<name>A0A6J7DET7_9ZZZZ</name>
<dbReference type="InterPro" id="IPR003661">
    <property type="entry name" value="HisK_dim/P_dom"/>
</dbReference>
<dbReference type="Pfam" id="PF00512">
    <property type="entry name" value="HisKA"/>
    <property type="match status" value="1"/>
</dbReference>
<dbReference type="InterPro" id="IPR050428">
    <property type="entry name" value="TCS_sensor_his_kinase"/>
</dbReference>
<dbReference type="SUPFAM" id="SSF55874">
    <property type="entry name" value="ATPase domain of HSP90 chaperone/DNA topoisomerase II/histidine kinase"/>
    <property type="match status" value="1"/>
</dbReference>
<feature type="domain" description="Histidine kinase" evidence="10">
    <location>
        <begin position="196"/>
        <end position="390"/>
    </location>
</feature>
<evidence type="ECO:0000256" key="1">
    <source>
        <dbReference type="ARBA" id="ARBA00000085"/>
    </source>
</evidence>
<dbReference type="PANTHER" id="PTHR45436:SF5">
    <property type="entry name" value="SENSOR HISTIDINE KINASE TRCS"/>
    <property type="match status" value="1"/>
</dbReference>
<dbReference type="Pfam" id="PF02518">
    <property type="entry name" value="HATPase_c"/>
    <property type="match status" value="1"/>
</dbReference>
<feature type="transmembrane region" description="Helical" evidence="9">
    <location>
        <begin position="112"/>
        <end position="133"/>
    </location>
</feature>
<evidence type="ECO:0000256" key="6">
    <source>
        <dbReference type="ARBA" id="ARBA00022777"/>
    </source>
</evidence>
<dbReference type="PANTHER" id="PTHR45436">
    <property type="entry name" value="SENSOR HISTIDINE KINASE YKOH"/>
    <property type="match status" value="1"/>
</dbReference>
<dbReference type="InterPro" id="IPR003660">
    <property type="entry name" value="HAMP_dom"/>
</dbReference>
<dbReference type="SMART" id="SM00387">
    <property type="entry name" value="HATPase_c"/>
    <property type="match status" value="1"/>
</dbReference>
<dbReference type="SUPFAM" id="SSF47384">
    <property type="entry name" value="Homodimeric domain of signal transducing histidine kinase"/>
    <property type="match status" value="1"/>
</dbReference>
<feature type="domain" description="HAMP" evidence="11">
    <location>
        <begin position="135"/>
        <end position="188"/>
    </location>
</feature>
<comment type="catalytic activity">
    <reaction evidence="1">
        <text>ATP + protein L-histidine = ADP + protein N-phospho-L-histidine.</text>
        <dbReference type="EC" id="2.7.13.3"/>
    </reaction>
</comment>
<keyword evidence="7 9" id="KW-1133">Transmembrane helix</keyword>
<keyword evidence="5 9" id="KW-0812">Transmembrane</keyword>
<dbReference type="EMBL" id="CAFBLP010000013">
    <property type="protein sequence ID" value="CAB4869542.1"/>
    <property type="molecule type" value="Genomic_DNA"/>
</dbReference>
<dbReference type="Gene3D" id="1.10.287.130">
    <property type="match status" value="1"/>
</dbReference>
<proteinExistence type="predicted"/>
<evidence type="ECO:0000256" key="2">
    <source>
        <dbReference type="ARBA" id="ARBA00012438"/>
    </source>
</evidence>
<dbReference type="InterPro" id="IPR005467">
    <property type="entry name" value="His_kinase_dom"/>
</dbReference>
<dbReference type="InterPro" id="IPR036890">
    <property type="entry name" value="HATPase_C_sf"/>
</dbReference>
<evidence type="ECO:0000256" key="9">
    <source>
        <dbReference type="SAM" id="Phobius"/>
    </source>
</evidence>
<dbReference type="CDD" id="cd00082">
    <property type="entry name" value="HisKA"/>
    <property type="match status" value="1"/>
</dbReference>
<accession>A0A6J7DET7</accession>
<evidence type="ECO:0000313" key="12">
    <source>
        <dbReference type="EMBL" id="CAB4869542.1"/>
    </source>
</evidence>
<dbReference type="EC" id="2.7.13.3" evidence="2"/>
<keyword evidence="3" id="KW-0597">Phosphoprotein</keyword>
<dbReference type="Pfam" id="PF00672">
    <property type="entry name" value="HAMP"/>
    <property type="match status" value="1"/>
</dbReference>
<dbReference type="Gene3D" id="3.30.565.10">
    <property type="entry name" value="Histidine kinase-like ATPase, C-terminal domain"/>
    <property type="match status" value="1"/>
</dbReference>
<protein>
    <recommendedName>
        <fullName evidence="2">histidine kinase</fullName>
        <ecNumber evidence="2">2.7.13.3</ecNumber>
    </recommendedName>
</protein>
<keyword evidence="4" id="KW-0808">Transferase</keyword>
<evidence type="ECO:0000256" key="7">
    <source>
        <dbReference type="ARBA" id="ARBA00022989"/>
    </source>
</evidence>
<dbReference type="SMART" id="SM00304">
    <property type="entry name" value="HAMP"/>
    <property type="match status" value="1"/>
</dbReference>
<evidence type="ECO:0000259" key="10">
    <source>
        <dbReference type="PROSITE" id="PS50109"/>
    </source>
</evidence>
<dbReference type="GO" id="GO:0016020">
    <property type="term" value="C:membrane"/>
    <property type="evidence" value="ECO:0007669"/>
    <property type="project" value="InterPro"/>
</dbReference>
<gene>
    <name evidence="12" type="ORF">UFOPK3376_00737</name>
</gene>
<keyword evidence="8" id="KW-0902">Two-component regulatory system</keyword>
<keyword evidence="6" id="KW-0418">Kinase</keyword>
<dbReference type="SMART" id="SM00388">
    <property type="entry name" value="HisKA"/>
    <property type="match status" value="1"/>
</dbReference>
<dbReference type="Gene3D" id="6.10.340.10">
    <property type="match status" value="1"/>
</dbReference>
<evidence type="ECO:0000259" key="11">
    <source>
        <dbReference type="PROSITE" id="PS50885"/>
    </source>
</evidence>
<evidence type="ECO:0000256" key="3">
    <source>
        <dbReference type="ARBA" id="ARBA00022553"/>
    </source>
</evidence>